<sequence length="246" mass="28037">MGRLPSCSKEEMNKGAWTAQEDKILKDFVTIHGERKWSNVAKKTGLQRCGKSCRLRWLNYLRPDIKRGNISSAEEDLIIRLHKLLGNRWSLIAGRLPGRTDNEIKNYWNSVIRKKQHNQKAILKPSNEISPSTTSVSNVEKIFETPQSNQLEPSDDGCLVNNSIVNEWQSNDQVLSTFPEDDYSPNFSSSFNYMDELLMSDVSDSEFWKLCMFYDNVEGGGNSIAGTNDQCPSLDQHLPLFEDVLN</sequence>
<dbReference type="FunFam" id="1.10.10.60:FF:000001">
    <property type="entry name" value="MYB-related transcription factor"/>
    <property type="match status" value="1"/>
</dbReference>
<dbReference type="PROSITE" id="PS51294">
    <property type="entry name" value="HTH_MYB"/>
    <property type="match status" value="2"/>
</dbReference>
<dbReference type="GO" id="GO:0005634">
    <property type="term" value="C:nucleus"/>
    <property type="evidence" value="ECO:0007669"/>
    <property type="project" value="UniProtKB-SubCell"/>
</dbReference>
<evidence type="ECO:0000256" key="1">
    <source>
        <dbReference type="ARBA" id="ARBA00004123"/>
    </source>
</evidence>
<name>A0A2N9F1U6_FAGSY</name>
<keyword evidence="3" id="KW-0238">DNA-binding</keyword>
<gene>
    <name evidence="7" type="ORF">FSB_LOCUS12838</name>
</gene>
<dbReference type="SUPFAM" id="SSF46689">
    <property type="entry name" value="Homeodomain-like"/>
    <property type="match status" value="1"/>
</dbReference>
<feature type="domain" description="HTH myb-type" evidence="6">
    <location>
        <begin position="62"/>
        <end position="116"/>
    </location>
</feature>
<evidence type="ECO:0000256" key="4">
    <source>
        <dbReference type="ARBA" id="ARBA00023242"/>
    </source>
</evidence>
<organism evidence="7">
    <name type="scientific">Fagus sylvatica</name>
    <name type="common">Beechnut</name>
    <dbReference type="NCBI Taxonomy" id="28930"/>
    <lineage>
        <taxon>Eukaryota</taxon>
        <taxon>Viridiplantae</taxon>
        <taxon>Streptophyta</taxon>
        <taxon>Embryophyta</taxon>
        <taxon>Tracheophyta</taxon>
        <taxon>Spermatophyta</taxon>
        <taxon>Magnoliopsida</taxon>
        <taxon>eudicotyledons</taxon>
        <taxon>Gunneridae</taxon>
        <taxon>Pentapetalae</taxon>
        <taxon>rosids</taxon>
        <taxon>fabids</taxon>
        <taxon>Fagales</taxon>
        <taxon>Fagaceae</taxon>
        <taxon>Fagus</taxon>
    </lineage>
</organism>
<evidence type="ECO:0000259" key="5">
    <source>
        <dbReference type="PROSITE" id="PS50090"/>
    </source>
</evidence>
<comment type="subcellular location">
    <subcellularLocation>
        <location evidence="1">Nucleus</location>
    </subcellularLocation>
</comment>
<dbReference type="GO" id="GO:0003677">
    <property type="term" value="F:DNA binding"/>
    <property type="evidence" value="ECO:0007669"/>
    <property type="project" value="UniProtKB-KW"/>
</dbReference>
<dbReference type="AlphaFoldDB" id="A0A2N9F1U6"/>
<evidence type="ECO:0000256" key="2">
    <source>
        <dbReference type="ARBA" id="ARBA00022737"/>
    </source>
</evidence>
<dbReference type="InterPro" id="IPR009057">
    <property type="entry name" value="Homeodomain-like_sf"/>
</dbReference>
<dbReference type="PROSITE" id="PS50090">
    <property type="entry name" value="MYB_LIKE"/>
    <property type="match status" value="2"/>
</dbReference>
<feature type="domain" description="Myb-like" evidence="5">
    <location>
        <begin position="9"/>
        <end position="61"/>
    </location>
</feature>
<accession>A0A2N9F1U6</accession>
<dbReference type="InterPro" id="IPR001005">
    <property type="entry name" value="SANT/Myb"/>
</dbReference>
<feature type="domain" description="Myb-like" evidence="5">
    <location>
        <begin position="62"/>
        <end position="112"/>
    </location>
</feature>
<proteinExistence type="predicted"/>
<dbReference type="PANTHER" id="PTHR47999:SF96">
    <property type="entry name" value="TRANSCRIPTION REPRESSOR MYB6-LIKE"/>
    <property type="match status" value="1"/>
</dbReference>
<dbReference type="SMART" id="SM00717">
    <property type="entry name" value="SANT"/>
    <property type="match status" value="2"/>
</dbReference>
<evidence type="ECO:0000256" key="3">
    <source>
        <dbReference type="ARBA" id="ARBA00023125"/>
    </source>
</evidence>
<dbReference type="InterPro" id="IPR015495">
    <property type="entry name" value="Myb_TF_plants"/>
</dbReference>
<keyword evidence="4" id="KW-0539">Nucleus</keyword>
<evidence type="ECO:0000259" key="6">
    <source>
        <dbReference type="PROSITE" id="PS51294"/>
    </source>
</evidence>
<dbReference type="EMBL" id="OIVN01000745">
    <property type="protein sequence ID" value="SPC84956.1"/>
    <property type="molecule type" value="Genomic_DNA"/>
</dbReference>
<keyword evidence="2" id="KW-0677">Repeat</keyword>
<feature type="domain" description="HTH myb-type" evidence="6">
    <location>
        <begin position="9"/>
        <end position="61"/>
    </location>
</feature>
<reference evidence="7" key="1">
    <citation type="submission" date="2018-02" db="EMBL/GenBank/DDBJ databases">
        <authorList>
            <person name="Cohen D.B."/>
            <person name="Kent A.D."/>
        </authorList>
    </citation>
    <scope>NUCLEOTIDE SEQUENCE</scope>
</reference>
<dbReference type="Gene3D" id="1.10.10.60">
    <property type="entry name" value="Homeodomain-like"/>
    <property type="match status" value="2"/>
</dbReference>
<dbReference type="InterPro" id="IPR017930">
    <property type="entry name" value="Myb_dom"/>
</dbReference>
<protein>
    <submittedName>
        <fullName evidence="7">Uncharacterized protein</fullName>
    </submittedName>
</protein>
<evidence type="ECO:0000313" key="7">
    <source>
        <dbReference type="EMBL" id="SPC84956.1"/>
    </source>
</evidence>
<dbReference type="Pfam" id="PF00249">
    <property type="entry name" value="Myb_DNA-binding"/>
    <property type="match status" value="2"/>
</dbReference>
<dbReference type="PANTHER" id="PTHR47999">
    <property type="entry name" value="TRANSCRIPTION FACTOR MYB8-RELATED-RELATED"/>
    <property type="match status" value="1"/>
</dbReference>
<dbReference type="CDD" id="cd00167">
    <property type="entry name" value="SANT"/>
    <property type="match status" value="2"/>
</dbReference>